<sequence>PFGIYFNKPLFELDDVNVNSLKVIGKDKNHLKMTIGNSNLATLYWNSGSLVDELELNQPINMIGQLQINEWNGNQSPQFIIQDIAINQQQILDYRSKRKQLSIDFHDEQLAILIHPQKEKLDHNYYHYGESIDEHVS</sequence>
<feature type="non-terminal residue" evidence="3">
    <location>
        <position position="1"/>
    </location>
</feature>
<dbReference type="EMBL" id="SCHC01000657">
    <property type="protein sequence ID" value="TBW68186.1"/>
    <property type="molecule type" value="Genomic_DNA"/>
</dbReference>
<dbReference type="InterPro" id="IPR041122">
    <property type="entry name" value="RecJ_OB"/>
</dbReference>
<proteinExistence type="predicted"/>
<evidence type="ECO:0000313" key="4">
    <source>
        <dbReference type="Proteomes" id="UP000291949"/>
    </source>
</evidence>
<gene>
    <name evidence="3" type="ORF">EQ811_16050</name>
</gene>
<reference evidence="3 4" key="1">
    <citation type="journal article" date="2019" name="Sci. Transl. Med.">
        <title>Quorum sensing between bacterial species on the skin protects against epidermal injury in atopic dermatitis.</title>
        <authorList>
            <person name="Williams M.R."/>
        </authorList>
    </citation>
    <scope>NUCLEOTIDE SEQUENCE [LARGE SCALE GENOMIC DNA]</scope>
    <source>
        <strain evidence="3 4">H8</strain>
    </source>
</reference>
<comment type="caution">
    <text evidence="3">The sequence shown here is derived from an EMBL/GenBank/DDBJ whole genome shotgun (WGS) entry which is preliminary data.</text>
</comment>
<protein>
    <submittedName>
        <fullName evidence="3">Single-stranded-DNA-specific exonuclease RecJ</fullName>
    </submittedName>
</protein>
<keyword evidence="1" id="KW-0378">Hydrolase</keyword>
<keyword evidence="3" id="KW-0540">Nuclease</keyword>
<evidence type="ECO:0000313" key="3">
    <source>
        <dbReference type="EMBL" id="TBW68186.1"/>
    </source>
</evidence>
<dbReference type="Pfam" id="PF17768">
    <property type="entry name" value="RecJ_OB"/>
    <property type="match status" value="1"/>
</dbReference>
<name>A0A7Z7YRT4_STACP</name>
<dbReference type="PANTHER" id="PTHR30255">
    <property type="entry name" value="SINGLE-STRANDED-DNA-SPECIFIC EXONUCLEASE RECJ"/>
    <property type="match status" value="1"/>
</dbReference>
<evidence type="ECO:0000256" key="1">
    <source>
        <dbReference type="ARBA" id="ARBA00022801"/>
    </source>
</evidence>
<dbReference type="AlphaFoldDB" id="A0A7Z7YRT4"/>
<dbReference type="Proteomes" id="UP000291949">
    <property type="component" value="Unassembled WGS sequence"/>
</dbReference>
<dbReference type="PANTHER" id="PTHR30255:SF2">
    <property type="entry name" value="SINGLE-STRANDED-DNA-SPECIFIC EXONUCLEASE RECJ"/>
    <property type="match status" value="1"/>
</dbReference>
<dbReference type="Gene3D" id="2.40.50.460">
    <property type="match status" value="1"/>
</dbReference>
<feature type="non-terminal residue" evidence="3">
    <location>
        <position position="137"/>
    </location>
</feature>
<keyword evidence="3" id="KW-0269">Exonuclease</keyword>
<organism evidence="3 4">
    <name type="scientific">Staphylococcus capitis</name>
    <dbReference type="NCBI Taxonomy" id="29388"/>
    <lineage>
        <taxon>Bacteria</taxon>
        <taxon>Bacillati</taxon>
        <taxon>Bacillota</taxon>
        <taxon>Bacilli</taxon>
        <taxon>Bacillales</taxon>
        <taxon>Staphylococcaceae</taxon>
        <taxon>Staphylococcus</taxon>
    </lineage>
</organism>
<evidence type="ECO:0000259" key="2">
    <source>
        <dbReference type="Pfam" id="PF17768"/>
    </source>
</evidence>
<accession>A0A7Z7YRT4</accession>
<dbReference type="GO" id="GO:0004527">
    <property type="term" value="F:exonuclease activity"/>
    <property type="evidence" value="ECO:0007669"/>
    <property type="project" value="UniProtKB-KW"/>
</dbReference>
<dbReference type="InterPro" id="IPR051673">
    <property type="entry name" value="SSDNA_exonuclease_RecJ"/>
</dbReference>
<feature type="domain" description="RecJ OB" evidence="2">
    <location>
        <begin position="1"/>
        <end position="83"/>
    </location>
</feature>